<feature type="transmembrane region" description="Helical" evidence="2">
    <location>
        <begin position="144"/>
        <end position="165"/>
    </location>
</feature>
<dbReference type="GO" id="GO:0003700">
    <property type="term" value="F:DNA-binding transcription factor activity"/>
    <property type="evidence" value="ECO:0007669"/>
    <property type="project" value="TreeGrafter"/>
</dbReference>
<feature type="region of interest" description="Disordered" evidence="1">
    <location>
        <begin position="107"/>
        <end position="140"/>
    </location>
</feature>
<proteinExistence type="predicted"/>
<evidence type="ECO:0000256" key="1">
    <source>
        <dbReference type="SAM" id="MobiDB-lite"/>
    </source>
</evidence>
<dbReference type="InterPro" id="IPR014476">
    <property type="entry name" value="AHL15-29"/>
</dbReference>
<protein>
    <submittedName>
        <fullName evidence="3">Uncharacterized protein</fullName>
    </submittedName>
</protein>
<keyword evidence="2" id="KW-1133">Transmembrane helix</keyword>
<keyword evidence="2" id="KW-0812">Transmembrane</keyword>
<dbReference type="PANTHER" id="PTHR31100">
    <property type="entry name" value="AT-HOOK MOTIF NUCLEAR-LOCALIZED PROTEIN 15"/>
    <property type="match status" value="1"/>
</dbReference>
<feature type="compositionally biased region" description="Basic and acidic residues" evidence="1">
    <location>
        <begin position="28"/>
        <end position="52"/>
    </location>
</feature>
<feature type="transmembrane region" description="Helical" evidence="2">
    <location>
        <begin position="177"/>
        <end position="199"/>
    </location>
</feature>
<sequence length="408" mass="42750">MLFSSDFLTGMKSKYDVDRIKGGVFGVRSDRGGGGEMKKARMEEDQEAREADPAAAARRRWRRRGDDRGGEAAAGAAPGVEEQAEAARGGHARGRALAAMRPHILEIPAATTSPTPSPASPAAAPRRLRPRRHRRRRQRHPAPALLLAVSGAGAAGATVGFRAGSRSCRCRRRSSPAVAALSPASAAAAAAGALSISLAGPQGQVVGGTVAGPLVAAGTVTVVAAAFSNPTFHRLPAEDDASPPPPLLSGDADSHHDREIPDHHHPHHHHHPPPQPMAPGDQSCGMSIYSGHLPRMSFWRPPPPSASAALLINSPESLPRHIVSSSDLSLSLSPLSLSPLASRLPIMIKSSVQEQDNTKPTFFLGKSKMVESLYDAVMGDEGDFHKLTKASETVSPADIDGARLSSLA</sequence>
<dbReference type="Gene3D" id="3.30.1330.80">
    <property type="entry name" value="Hypothetical protein, similar to alpha- acetolactate decarboxylase, domain 2"/>
    <property type="match status" value="1"/>
</dbReference>
<feature type="compositionally biased region" description="Low complexity" evidence="1">
    <location>
        <begin position="108"/>
        <end position="125"/>
    </location>
</feature>
<feature type="compositionally biased region" description="Basic and acidic residues" evidence="1">
    <location>
        <begin position="252"/>
        <end position="263"/>
    </location>
</feature>
<dbReference type="GO" id="GO:0005634">
    <property type="term" value="C:nucleus"/>
    <property type="evidence" value="ECO:0007669"/>
    <property type="project" value="TreeGrafter"/>
</dbReference>
<name>A0A6V7P6H6_ANACO</name>
<dbReference type="GO" id="GO:0003680">
    <property type="term" value="F:minor groove of adenine-thymine-rich DNA binding"/>
    <property type="evidence" value="ECO:0007669"/>
    <property type="project" value="InterPro"/>
</dbReference>
<feature type="region of interest" description="Disordered" evidence="1">
    <location>
        <begin position="234"/>
        <end position="286"/>
    </location>
</feature>
<dbReference type="SUPFAM" id="SSF117856">
    <property type="entry name" value="AF0104/ALDC/Ptd012-like"/>
    <property type="match status" value="1"/>
</dbReference>
<feature type="compositionally biased region" description="Basic residues" evidence="1">
    <location>
        <begin position="126"/>
        <end position="140"/>
    </location>
</feature>
<reference evidence="3" key="1">
    <citation type="submission" date="2020-07" db="EMBL/GenBank/DDBJ databases">
        <authorList>
            <person name="Lin J."/>
        </authorList>
    </citation>
    <scope>NUCLEOTIDE SEQUENCE</scope>
</reference>
<keyword evidence="2" id="KW-0472">Membrane</keyword>
<feature type="region of interest" description="Disordered" evidence="1">
    <location>
        <begin position="24"/>
        <end position="93"/>
    </location>
</feature>
<dbReference type="PANTHER" id="PTHR31100:SF69">
    <property type="entry name" value="AT-HOOK MOTIF NUCLEAR-LOCALIZED PROTEIN 17-RELATED"/>
    <property type="match status" value="1"/>
</dbReference>
<accession>A0A6V7P6H6</accession>
<evidence type="ECO:0000313" key="3">
    <source>
        <dbReference type="EMBL" id="CAD1826276.1"/>
    </source>
</evidence>
<dbReference type="EMBL" id="LR862145">
    <property type="protein sequence ID" value="CAD1826276.1"/>
    <property type="molecule type" value="Genomic_DNA"/>
</dbReference>
<feature type="transmembrane region" description="Helical" evidence="2">
    <location>
        <begin position="205"/>
        <end position="227"/>
    </location>
</feature>
<dbReference type="AlphaFoldDB" id="A0A6V7P6H6"/>
<evidence type="ECO:0000256" key="2">
    <source>
        <dbReference type="SAM" id="Phobius"/>
    </source>
</evidence>
<feature type="compositionally biased region" description="Low complexity" evidence="1">
    <location>
        <begin position="71"/>
        <end position="93"/>
    </location>
</feature>
<gene>
    <name evidence="3" type="ORF">CB5_LOCUS9487</name>
</gene>
<organism evidence="3">
    <name type="scientific">Ananas comosus var. bracteatus</name>
    <name type="common">red pineapple</name>
    <dbReference type="NCBI Taxonomy" id="296719"/>
    <lineage>
        <taxon>Eukaryota</taxon>
        <taxon>Viridiplantae</taxon>
        <taxon>Streptophyta</taxon>
        <taxon>Embryophyta</taxon>
        <taxon>Tracheophyta</taxon>
        <taxon>Spermatophyta</taxon>
        <taxon>Magnoliopsida</taxon>
        <taxon>Liliopsida</taxon>
        <taxon>Poales</taxon>
        <taxon>Bromeliaceae</taxon>
        <taxon>Bromelioideae</taxon>
        <taxon>Ananas</taxon>
    </lineage>
</organism>